<keyword evidence="4" id="KW-1185">Reference proteome</keyword>
<dbReference type="InterPro" id="IPR043502">
    <property type="entry name" value="DNA/RNA_pol_sf"/>
</dbReference>
<dbReference type="InterPro" id="IPR000477">
    <property type="entry name" value="RT_dom"/>
</dbReference>
<reference evidence="3" key="2">
    <citation type="submission" date="2025-09" db="UniProtKB">
        <authorList>
            <consortium name="Ensembl"/>
        </authorList>
    </citation>
    <scope>IDENTIFICATION</scope>
</reference>
<name>A0A670XUF9_PSETE</name>
<feature type="domain" description="Reverse transcriptase" evidence="2">
    <location>
        <begin position="262"/>
        <end position="536"/>
    </location>
</feature>
<accession>A0A670XUF9</accession>
<reference evidence="3" key="1">
    <citation type="submission" date="2025-08" db="UniProtKB">
        <authorList>
            <consortium name="Ensembl"/>
        </authorList>
    </citation>
    <scope>IDENTIFICATION</scope>
</reference>
<dbReference type="Ensembl" id="ENSPTXT00000003324.1">
    <property type="protein sequence ID" value="ENSPTXP00000003231.1"/>
    <property type="gene ID" value="ENSPTXG00000002448.1"/>
</dbReference>
<evidence type="ECO:0000313" key="3">
    <source>
        <dbReference type="Ensembl" id="ENSPTXP00000003231.1"/>
    </source>
</evidence>
<proteinExistence type="predicted"/>
<dbReference type="PANTHER" id="PTHR31635">
    <property type="entry name" value="REVERSE TRANSCRIPTASE DOMAIN-CONTAINING PROTEIN-RELATED"/>
    <property type="match status" value="1"/>
</dbReference>
<dbReference type="Pfam" id="PF00078">
    <property type="entry name" value="RVT_1"/>
    <property type="match status" value="1"/>
</dbReference>
<protein>
    <recommendedName>
        <fullName evidence="2">Reverse transcriptase domain-containing protein</fullName>
    </recommendedName>
</protein>
<feature type="coiled-coil region" evidence="1">
    <location>
        <begin position="70"/>
        <end position="97"/>
    </location>
</feature>
<dbReference type="PROSITE" id="PS50878">
    <property type="entry name" value="RT_POL"/>
    <property type="match status" value="1"/>
</dbReference>
<keyword evidence="1" id="KW-0175">Coiled coil</keyword>
<organism evidence="3 4">
    <name type="scientific">Pseudonaja textilis</name>
    <name type="common">Eastern brown snake</name>
    <dbReference type="NCBI Taxonomy" id="8673"/>
    <lineage>
        <taxon>Eukaryota</taxon>
        <taxon>Metazoa</taxon>
        <taxon>Chordata</taxon>
        <taxon>Craniata</taxon>
        <taxon>Vertebrata</taxon>
        <taxon>Euteleostomi</taxon>
        <taxon>Lepidosauria</taxon>
        <taxon>Squamata</taxon>
        <taxon>Bifurcata</taxon>
        <taxon>Unidentata</taxon>
        <taxon>Episquamata</taxon>
        <taxon>Toxicofera</taxon>
        <taxon>Serpentes</taxon>
        <taxon>Colubroidea</taxon>
        <taxon>Elapidae</taxon>
        <taxon>Hydrophiinae</taxon>
        <taxon>Pseudonaja</taxon>
    </lineage>
</organism>
<dbReference type="CDD" id="cd01650">
    <property type="entry name" value="RT_nLTR_like"/>
    <property type="match status" value="1"/>
</dbReference>
<dbReference type="SUPFAM" id="SSF56672">
    <property type="entry name" value="DNA/RNA polymerases"/>
    <property type="match status" value="1"/>
</dbReference>
<evidence type="ECO:0000259" key="2">
    <source>
        <dbReference type="PROSITE" id="PS50878"/>
    </source>
</evidence>
<dbReference type="PANTHER" id="PTHR31635:SF196">
    <property type="entry name" value="REVERSE TRANSCRIPTASE DOMAIN-CONTAINING PROTEIN-RELATED"/>
    <property type="match status" value="1"/>
</dbReference>
<dbReference type="GeneTree" id="ENSGT00940000163630"/>
<evidence type="ECO:0000256" key="1">
    <source>
        <dbReference type="SAM" id="Coils"/>
    </source>
</evidence>
<evidence type="ECO:0000313" key="4">
    <source>
        <dbReference type="Proteomes" id="UP000472273"/>
    </source>
</evidence>
<sequence length="614" mass="72216">MTIKWKGQRRSRWMLNNTILKEKDFTQWMEKELAFFFRENKKEDTSIQNVWDTTKAYARGLIIDDTRKRNTMKRSASKALEDEYKGLEKELQKMPQKKDIKLKMDIIKHKMGLIEKEELAQKIRGAKQNYFEDANKPGRWLAYKLRKEKESRKILQLIDDQGQVCYGSNEKKEIIRDYYGKLYTQENIDEERVKQYLQNAKLPQIPKEIETMLESNITMMELTEALKKQNNGKAPGPDGLLTEFYKTLQELLNLPLLEIMNEVMLKKRIPKSWSEAYITLVPKEEADPLLIKNYRPISLLNADYNIFASILAERLKKNLNNFIHPDQNGFLPKREIKGNMRVILDTVEYYEAHPEKQMALIFLDAQKAFDNVNWQFMLLLLEQMAFARKFIQAIEAIYHNQTAKVMIEEELTDSIDIRKGTRQGCPLSPLLFVLTLEVLNRNIRDEKNIKGMKIKKEEFKLQAFADDLVFILEDPLETASKLIEKIETYGQVAGLKINKDKTKILTKNMLSRQKEELADLLKIQVTNKIKYLGIYLTARCSTLKENNYIKLKQQIVLDLAKWENLQLSLIGRISTIKMNTLERASDWGRWRKINKPHSSPKSCFMPHFFSHAWI</sequence>
<dbReference type="Proteomes" id="UP000472273">
    <property type="component" value="Unplaced"/>
</dbReference>
<dbReference type="AlphaFoldDB" id="A0A670XUF9"/>
<dbReference type="OMA" id="MAGRNIM"/>